<feature type="domain" description="Mechanosensitive ion channel transmembrane helices 2/3" evidence="9">
    <location>
        <begin position="77"/>
        <end position="114"/>
    </location>
</feature>
<evidence type="ECO:0000259" key="9">
    <source>
        <dbReference type="Pfam" id="PF21088"/>
    </source>
</evidence>
<organism evidence="11 12">
    <name type="scientific">Lactobacillus delbrueckii</name>
    <dbReference type="NCBI Taxonomy" id="1584"/>
    <lineage>
        <taxon>Bacteria</taxon>
        <taxon>Bacillati</taxon>
        <taxon>Bacillota</taxon>
        <taxon>Bacilli</taxon>
        <taxon>Lactobacillales</taxon>
        <taxon>Lactobacillaceae</taxon>
        <taxon>Lactobacillus</taxon>
    </lineage>
</organism>
<evidence type="ECO:0000313" key="13">
    <source>
        <dbReference type="Proteomes" id="UP001213083"/>
    </source>
</evidence>
<reference evidence="11 12" key="1">
    <citation type="submission" date="2019-01" db="EMBL/GenBank/DDBJ databases">
        <title>Colonization of the human gut by bovine bacteria present in Parmesan cheese.</title>
        <authorList>
            <person name="Lugli G.A."/>
            <person name="Milani C."/>
        </authorList>
    </citation>
    <scope>NUCLEOTIDE SEQUENCE [LARGE SCALE GENOMIC DNA]</scope>
    <source>
        <strain evidence="11 12">LDELB18P1</strain>
    </source>
</reference>
<dbReference type="InterPro" id="IPR023408">
    <property type="entry name" value="MscS_beta-dom_sf"/>
</dbReference>
<dbReference type="EMBL" id="JAQIEV010000015">
    <property type="protein sequence ID" value="MDA3782561.1"/>
    <property type="molecule type" value="Genomic_DNA"/>
</dbReference>
<feature type="domain" description="Mechanosensitive ion channel MscS" evidence="8">
    <location>
        <begin position="117"/>
        <end position="180"/>
    </location>
</feature>
<dbReference type="PANTHER" id="PTHR30460:SF0">
    <property type="entry name" value="MODERATE CONDUCTANCE MECHANOSENSITIVE CHANNEL YBIO"/>
    <property type="match status" value="1"/>
</dbReference>
<evidence type="ECO:0000256" key="2">
    <source>
        <dbReference type="ARBA" id="ARBA00008017"/>
    </source>
</evidence>
<dbReference type="PANTHER" id="PTHR30460">
    <property type="entry name" value="MODERATE CONDUCTANCE MECHANOSENSITIVE CHANNEL YBIO"/>
    <property type="match status" value="1"/>
</dbReference>
<comment type="caution">
    <text evidence="11">The sequence shown here is derived from an EMBL/GenBank/DDBJ whole genome shotgun (WGS) entry which is preliminary data.</text>
</comment>
<feature type="transmembrane region" description="Helical" evidence="7">
    <location>
        <begin position="91"/>
        <end position="113"/>
    </location>
</feature>
<name>A0A4Q7DYH2_9LACO</name>
<dbReference type="InterPro" id="IPR006685">
    <property type="entry name" value="MscS_channel_2nd"/>
</dbReference>
<dbReference type="Pfam" id="PF21088">
    <property type="entry name" value="MS_channel_1st"/>
    <property type="match status" value="1"/>
</dbReference>
<dbReference type="SUPFAM" id="SSF82861">
    <property type="entry name" value="Mechanosensitive channel protein MscS (YggB), transmembrane region"/>
    <property type="match status" value="1"/>
</dbReference>
<dbReference type="Proteomes" id="UP000292818">
    <property type="component" value="Unassembled WGS sequence"/>
</dbReference>
<evidence type="ECO:0000256" key="5">
    <source>
        <dbReference type="ARBA" id="ARBA00022989"/>
    </source>
</evidence>
<dbReference type="EMBL" id="SETJ01000058">
    <property type="protein sequence ID" value="RZM16048.1"/>
    <property type="molecule type" value="Genomic_DNA"/>
</dbReference>
<accession>A0A4Q7DYH2</accession>
<dbReference type="InterPro" id="IPR010920">
    <property type="entry name" value="LSM_dom_sf"/>
</dbReference>
<dbReference type="GO" id="GO:0005886">
    <property type="term" value="C:plasma membrane"/>
    <property type="evidence" value="ECO:0007669"/>
    <property type="project" value="UniProtKB-SubCell"/>
</dbReference>
<dbReference type="RefSeq" id="WP_016396727.1">
    <property type="nucleotide sequence ID" value="NZ_BNHR01000005.1"/>
</dbReference>
<dbReference type="Gene3D" id="1.10.287.1260">
    <property type="match status" value="1"/>
</dbReference>
<dbReference type="InterPro" id="IPR011014">
    <property type="entry name" value="MscS_channel_TM-2"/>
</dbReference>
<evidence type="ECO:0000256" key="7">
    <source>
        <dbReference type="SAM" id="Phobius"/>
    </source>
</evidence>
<dbReference type="SUPFAM" id="SSF50182">
    <property type="entry name" value="Sm-like ribonucleoproteins"/>
    <property type="match status" value="1"/>
</dbReference>
<dbReference type="AlphaFoldDB" id="A0A4Q7DYH2"/>
<evidence type="ECO:0000256" key="4">
    <source>
        <dbReference type="ARBA" id="ARBA00022692"/>
    </source>
</evidence>
<keyword evidence="3" id="KW-1003">Cell membrane</keyword>
<evidence type="ECO:0000256" key="6">
    <source>
        <dbReference type="ARBA" id="ARBA00023136"/>
    </source>
</evidence>
<gene>
    <name evidence="11" type="ORF">LDELB18P1_1363</name>
    <name evidence="10" type="ORF">PF593_05285</name>
</gene>
<keyword evidence="6 7" id="KW-0472">Membrane</keyword>
<keyword evidence="4 7" id="KW-0812">Transmembrane</keyword>
<dbReference type="Pfam" id="PF00924">
    <property type="entry name" value="MS_channel_2nd"/>
    <property type="match status" value="1"/>
</dbReference>
<evidence type="ECO:0000259" key="8">
    <source>
        <dbReference type="Pfam" id="PF00924"/>
    </source>
</evidence>
<proteinExistence type="inferred from homology"/>
<evidence type="ECO:0000256" key="3">
    <source>
        <dbReference type="ARBA" id="ARBA00022475"/>
    </source>
</evidence>
<comment type="subcellular location">
    <subcellularLocation>
        <location evidence="1">Cell membrane</location>
        <topology evidence="1">Multi-pass membrane protein</topology>
    </subcellularLocation>
</comment>
<protein>
    <submittedName>
        <fullName evidence="11">Mechanosensitive ion channel family protein</fullName>
    </submittedName>
</protein>
<evidence type="ECO:0000256" key="1">
    <source>
        <dbReference type="ARBA" id="ARBA00004651"/>
    </source>
</evidence>
<reference evidence="10 13" key="2">
    <citation type="submission" date="2023-01" db="EMBL/GenBank/DDBJ databases">
        <title>Sequencing of the bacterial strains from artisanal fermented milk Matsoni.</title>
        <authorList>
            <person name="Rozman V."/>
            <person name="Accetto T."/>
            <person name="Bogovic Matijasic B."/>
        </authorList>
    </citation>
    <scope>NUCLEOTIDE SEQUENCE [LARGE SCALE GENOMIC DNA]</scope>
    <source>
        <strain evidence="10">Lbl143</strain>
        <strain evidence="13">lbl143</strain>
    </source>
</reference>
<evidence type="ECO:0000313" key="11">
    <source>
        <dbReference type="EMBL" id="RZM16048.1"/>
    </source>
</evidence>
<feature type="transmembrane region" description="Helical" evidence="7">
    <location>
        <begin position="25"/>
        <end position="43"/>
    </location>
</feature>
<dbReference type="InterPro" id="IPR045276">
    <property type="entry name" value="YbiO_bact"/>
</dbReference>
<dbReference type="Proteomes" id="UP001213083">
    <property type="component" value="Unassembled WGS sequence"/>
</dbReference>
<comment type="similarity">
    <text evidence="2">Belongs to the MscS (TC 1.A.23) family.</text>
</comment>
<dbReference type="GO" id="GO:0008381">
    <property type="term" value="F:mechanosensitive monoatomic ion channel activity"/>
    <property type="evidence" value="ECO:0007669"/>
    <property type="project" value="InterPro"/>
</dbReference>
<sequence length="283" mass="31373">MKNLDFKIAGISVDVDKLFTSGVTILWKLLISTLVFYLVSHFGRKIIKRYLDKHNDKLVLSKRSQTISALVNSLFHYTMVFFYVYSILTILGIPVGTLIASAGIFSLAIGLGAQGFMSDLVNGFFILSEGQYDVGDNVEIGTEAGTVTQLGLRTTQIVTTDGTLIFIPNRQISIVRNLTHGGIGLNLDLNLDADTDLKQLASLLDQADEDLLAWHDKLVSGPTQIGVIGQQGQTITYRVHFQVKPGFEGKIRQAYWQTYLQYLRANQVKFGQEPVIINNSKKA</sequence>
<dbReference type="InterPro" id="IPR049142">
    <property type="entry name" value="MS_channel_1st"/>
</dbReference>
<evidence type="ECO:0000313" key="12">
    <source>
        <dbReference type="Proteomes" id="UP000292818"/>
    </source>
</evidence>
<keyword evidence="5 7" id="KW-1133">Transmembrane helix</keyword>
<evidence type="ECO:0000313" key="10">
    <source>
        <dbReference type="EMBL" id="MDA3782561.1"/>
    </source>
</evidence>
<dbReference type="Gene3D" id="2.30.30.60">
    <property type="match status" value="1"/>
</dbReference>